<organism evidence="2">
    <name type="scientific">marine metagenome</name>
    <dbReference type="NCBI Taxonomy" id="408172"/>
    <lineage>
        <taxon>unclassified sequences</taxon>
        <taxon>metagenomes</taxon>
        <taxon>ecological metagenomes</taxon>
    </lineage>
</organism>
<feature type="domain" description="Nucleotide modification associated" evidence="1">
    <location>
        <begin position="122"/>
        <end position="183"/>
    </location>
</feature>
<evidence type="ECO:0000259" key="1">
    <source>
        <dbReference type="Pfam" id="PF07659"/>
    </source>
</evidence>
<dbReference type="InterPro" id="IPR011630">
    <property type="entry name" value="DUF1599"/>
</dbReference>
<accession>A0A381NV29</accession>
<dbReference type="EMBL" id="UINC01000577">
    <property type="protein sequence ID" value="SUZ57748.1"/>
    <property type="molecule type" value="Genomic_DNA"/>
</dbReference>
<protein>
    <recommendedName>
        <fullName evidence="1">Nucleotide modification associated domain-containing protein</fullName>
    </recommendedName>
</protein>
<evidence type="ECO:0000313" key="2">
    <source>
        <dbReference type="EMBL" id="SUZ57748.1"/>
    </source>
</evidence>
<reference evidence="2" key="1">
    <citation type="submission" date="2018-05" db="EMBL/GenBank/DDBJ databases">
        <authorList>
            <person name="Lanie J.A."/>
            <person name="Ng W.-L."/>
            <person name="Kazmierczak K.M."/>
            <person name="Andrzejewski T.M."/>
            <person name="Davidsen T.M."/>
            <person name="Wayne K.J."/>
            <person name="Tettelin H."/>
            <person name="Glass J.I."/>
            <person name="Rusch D."/>
            <person name="Podicherti R."/>
            <person name="Tsui H.-C.T."/>
            <person name="Winkler M.E."/>
        </authorList>
    </citation>
    <scope>NUCLEOTIDE SEQUENCE</scope>
</reference>
<sequence length="186" mass="22033">MEKINYNLKISTTNDYKKIIKSCKDIYLIKSKDYGSAWRILRLPSITDQIFIKAQRIRSIQEKNEKKIDEGIENEFIGIINYCIMAIIQLEIDNDEIEIPINKLEKLYDQYSNETMKLLENKNHDYDEAWKEMRISSMTDIILMKLYRTKQIESNKGRTIISEGVKANYQDIINYSVFCLIKLLNV</sequence>
<dbReference type="Pfam" id="PF07659">
    <property type="entry name" value="DUF1599"/>
    <property type="match status" value="2"/>
</dbReference>
<gene>
    <name evidence="2" type="ORF">METZ01_LOCUS10602</name>
</gene>
<proteinExistence type="predicted"/>
<feature type="domain" description="Nucleotide modification associated" evidence="1">
    <location>
        <begin position="30"/>
        <end position="90"/>
    </location>
</feature>
<name>A0A381NV29_9ZZZZ</name>
<dbReference type="AlphaFoldDB" id="A0A381NV29"/>